<keyword evidence="7" id="KW-0804">Transcription</keyword>
<keyword evidence="3" id="KW-0677">Repeat</keyword>
<dbReference type="GO" id="GO:0008270">
    <property type="term" value="F:zinc ion binding"/>
    <property type="evidence" value="ECO:0007669"/>
    <property type="project" value="UniProtKB-KW"/>
</dbReference>
<dbReference type="Proteomes" id="UP001187531">
    <property type="component" value="Unassembled WGS sequence"/>
</dbReference>
<dbReference type="Gene3D" id="3.30.710.10">
    <property type="entry name" value="Potassium Channel Kv1.1, Chain A"/>
    <property type="match status" value="1"/>
</dbReference>
<dbReference type="GO" id="GO:0003677">
    <property type="term" value="F:DNA binding"/>
    <property type="evidence" value="ECO:0007669"/>
    <property type="project" value="UniProtKB-KW"/>
</dbReference>
<feature type="compositionally biased region" description="Polar residues" evidence="10">
    <location>
        <begin position="144"/>
        <end position="160"/>
    </location>
</feature>
<sequence>MVHKEFCLKWNDYLDVFHGAFLSLLNSEKFTDVTLSCDGQIIKCHRLVLSCCSSYFETLLLGISHPHPVIILKDVKFDDLLSLVNFMYAGEVTVPQAQASSLLKVAEMLKVKGLAYFDEVVNQTQRRSNLSQNTQLAAKRNRVDTTSENNSLAEDSSSNLEPPVADTSNDKLKDSPAETRSFAYKTDITACNSMQVKDEFAVGIDAGRNNSSCQFEDDGEHFDYGSEKLIGNRILERRERMQNTSLNFSAEETFPDFSEDILLPKHEDSLVVSPGVLEQLKCNFKPSEFQSNILENGNFEDALPSHNEEVVNVPNLPLFPKREAVPLGSFPGFSGSCKLQPYMQESGATSFDCQGVADTSPNNTNTLMEASDSNIGLLRKACTKDYQCNICDKRFSFHSSLERHRGIHTGKKPFKCNVCRKSFSQMCNLNTHQRVHTGEKPYKCDVCEKSFSQSQNLNKHKLVHTGEKRFKCDVCKKCFTRSGSLNLHQRVHTGVKPFRCDLCKRSFTQLMHLNRHRILHTGKKSF</sequence>
<dbReference type="FunFam" id="3.30.160.60:FF:000295">
    <property type="entry name" value="zinc finger protein 19"/>
    <property type="match status" value="1"/>
</dbReference>
<keyword evidence="6" id="KW-0805">Transcription regulation</keyword>
<evidence type="ECO:0000256" key="7">
    <source>
        <dbReference type="ARBA" id="ARBA00023163"/>
    </source>
</evidence>
<dbReference type="Pfam" id="PF00651">
    <property type="entry name" value="BTB"/>
    <property type="match status" value="1"/>
</dbReference>
<evidence type="ECO:0000313" key="14">
    <source>
        <dbReference type="Proteomes" id="UP001187531"/>
    </source>
</evidence>
<evidence type="ECO:0000313" key="13">
    <source>
        <dbReference type="EMBL" id="KAK2721363.1"/>
    </source>
</evidence>
<evidence type="ECO:0000256" key="6">
    <source>
        <dbReference type="ARBA" id="ARBA00023015"/>
    </source>
</evidence>
<dbReference type="SUPFAM" id="SSF54695">
    <property type="entry name" value="POZ domain"/>
    <property type="match status" value="1"/>
</dbReference>
<dbReference type="CDD" id="cd18315">
    <property type="entry name" value="BTB_POZ_BAB-like"/>
    <property type="match status" value="1"/>
</dbReference>
<feature type="domain" description="C2H2-type" evidence="12">
    <location>
        <begin position="414"/>
        <end position="441"/>
    </location>
</feature>
<proteinExistence type="predicted"/>
<evidence type="ECO:0000256" key="1">
    <source>
        <dbReference type="ARBA" id="ARBA00004123"/>
    </source>
</evidence>
<evidence type="ECO:0000259" key="12">
    <source>
        <dbReference type="PROSITE" id="PS50157"/>
    </source>
</evidence>
<dbReference type="SMART" id="SM00355">
    <property type="entry name" value="ZnF_C2H2"/>
    <property type="match status" value="5"/>
</dbReference>
<keyword evidence="8" id="KW-0539">Nucleus</keyword>
<dbReference type="AlphaFoldDB" id="A0AA88L7L7"/>
<dbReference type="Gene3D" id="3.30.160.60">
    <property type="entry name" value="Classic Zinc Finger"/>
    <property type="match status" value="5"/>
</dbReference>
<feature type="domain" description="C2H2-type" evidence="12">
    <location>
        <begin position="442"/>
        <end position="469"/>
    </location>
</feature>
<dbReference type="SUPFAM" id="SSF57667">
    <property type="entry name" value="beta-beta-alpha zinc fingers"/>
    <property type="match status" value="3"/>
</dbReference>
<keyword evidence="14" id="KW-1185">Reference proteome</keyword>
<reference evidence="13" key="1">
    <citation type="submission" date="2023-07" db="EMBL/GenBank/DDBJ databases">
        <title>Chromosome-level genome assembly of Artemia franciscana.</title>
        <authorList>
            <person name="Jo E."/>
        </authorList>
    </citation>
    <scope>NUCLEOTIDE SEQUENCE</scope>
    <source>
        <tissue evidence="13">Whole body</tissue>
    </source>
</reference>
<dbReference type="InterPro" id="IPR036236">
    <property type="entry name" value="Znf_C2H2_sf"/>
</dbReference>
<name>A0AA88L7L7_ARTSF</name>
<dbReference type="FunFam" id="3.30.160.60:FF:001289">
    <property type="entry name" value="Zinc finger protein 574"/>
    <property type="match status" value="1"/>
</dbReference>
<dbReference type="FunFam" id="3.30.160.60:FF:002343">
    <property type="entry name" value="Zinc finger protein 33A"/>
    <property type="match status" value="1"/>
</dbReference>
<accession>A0AA88L7L7</accession>
<dbReference type="FunFam" id="3.30.160.60:FF:000005">
    <property type="entry name" value="Zinc finger protein 14 homolog"/>
    <property type="match status" value="1"/>
</dbReference>
<keyword evidence="5" id="KW-0862">Zinc</keyword>
<dbReference type="SMART" id="SM00225">
    <property type="entry name" value="BTB"/>
    <property type="match status" value="1"/>
</dbReference>
<evidence type="ECO:0000256" key="9">
    <source>
        <dbReference type="PROSITE-ProRule" id="PRU00042"/>
    </source>
</evidence>
<dbReference type="Pfam" id="PF00096">
    <property type="entry name" value="zf-C2H2"/>
    <property type="match status" value="5"/>
</dbReference>
<dbReference type="PROSITE" id="PS00028">
    <property type="entry name" value="ZINC_FINGER_C2H2_1"/>
    <property type="match status" value="5"/>
</dbReference>
<evidence type="ECO:0000259" key="11">
    <source>
        <dbReference type="PROSITE" id="PS50097"/>
    </source>
</evidence>
<dbReference type="PANTHER" id="PTHR24394:SF48">
    <property type="entry name" value="ZINC FINGER PROTEIN 771"/>
    <property type="match status" value="1"/>
</dbReference>
<dbReference type="EMBL" id="JAVRJZ010000006">
    <property type="protein sequence ID" value="KAK2721363.1"/>
    <property type="molecule type" value="Genomic_DNA"/>
</dbReference>
<dbReference type="PANTHER" id="PTHR24394">
    <property type="entry name" value="ZINC FINGER PROTEIN"/>
    <property type="match status" value="1"/>
</dbReference>
<keyword evidence="2" id="KW-0479">Metal-binding</keyword>
<protein>
    <submittedName>
        <fullName evidence="13">Uncharacterized protein</fullName>
    </submittedName>
</protein>
<evidence type="ECO:0000256" key="3">
    <source>
        <dbReference type="ARBA" id="ARBA00022737"/>
    </source>
</evidence>
<evidence type="ECO:0000256" key="10">
    <source>
        <dbReference type="SAM" id="MobiDB-lite"/>
    </source>
</evidence>
<dbReference type="GO" id="GO:0005634">
    <property type="term" value="C:nucleus"/>
    <property type="evidence" value="ECO:0007669"/>
    <property type="project" value="UniProtKB-SubCell"/>
</dbReference>
<feature type="domain" description="BTB" evidence="11">
    <location>
        <begin position="31"/>
        <end position="96"/>
    </location>
</feature>
<dbReference type="GO" id="GO:0000981">
    <property type="term" value="F:DNA-binding transcription factor activity, RNA polymerase II-specific"/>
    <property type="evidence" value="ECO:0007669"/>
    <property type="project" value="TreeGrafter"/>
</dbReference>
<dbReference type="FunFam" id="3.30.160.60:FF:000264">
    <property type="entry name" value="Zinc finger protein 236"/>
    <property type="match status" value="1"/>
</dbReference>
<feature type="domain" description="C2H2-type" evidence="12">
    <location>
        <begin position="498"/>
        <end position="525"/>
    </location>
</feature>
<comment type="caution">
    <text evidence="13">The sequence shown here is derived from an EMBL/GenBank/DDBJ whole genome shotgun (WGS) entry which is preliminary data.</text>
</comment>
<dbReference type="InterPro" id="IPR013087">
    <property type="entry name" value="Znf_C2H2_type"/>
</dbReference>
<comment type="subcellular location">
    <subcellularLocation>
        <location evidence="1">Nucleus</location>
    </subcellularLocation>
</comment>
<dbReference type="PROSITE" id="PS50097">
    <property type="entry name" value="BTB"/>
    <property type="match status" value="1"/>
</dbReference>
<evidence type="ECO:0000256" key="8">
    <source>
        <dbReference type="ARBA" id="ARBA00023242"/>
    </source>
</evidence>
<evidence type="ECO:0000256" key="4">
    <source>
        <dbReference type="ARBA" id="ARBA00022771"/>
    </source>
</evidence>
<dbReference type="InterPro" id="IPR000210">
    <property type="entry name" value="BTB/POZ_dom"/>
</dbReference>
<gene>
    <name evidence="13" type="ORF">QYM36_003593</name>
</gene>
<evidence type="ECO:0000256" key="5">
    <source>
        <dbReference type="ARBA" id="ARBA00022833"/>
    </source>
</evidence>
<dbReference type="InterPro" id="IPR011333">
    <property type="entry name" value="SKP1/BTB/POZ_sf"/>
</dbReference>
<dbReference type="PROSITE" id="PS50157">
    <property type="entry name" value="ZINC_FINGER_C2H2_2"/>
    <property type="match status" value="5"/>
</dbReference>
<organism evidence="13 14">
    <name type="scientific">Artemia franciscana</name>
    <name type="common">Brine shrimp</name>
    <name type="synonym">Artemia sanfranciscana</name>
    <dbReference type="NCBI Taxonomy" id="6661"/>
    <lineage>
        <taxon>Eukaryota</taxon>
        <taxon>Metazoa</taxon>
        <taxon>Ecdysozoa</taxon>
        <taxon>Arthropoda</taxon>
        <taxon>Crustacea</taxon>
        <taxon>Branchiopoda</taxon>
        <taxon>Anostraca</taxon>
        <taxon>Artemiidae</taxon>
        <taxon>Artemia</taxon>
    </lineage>
</organism>
<evidence type="ECO:0000256" key="2">
    <source>
        <dbReference type="ARBA" id="ARBA00022723"/>
    </source>
</evidence>
<feature type="compositionally biased region" description="Basic and acidic residues" evidence="10">
    <location>
        <begin position="168"/>
        <end position="177"/>
    </location>
</feature>
<keyword evidence="4 9" id="KW-0863">Zinc-finger</keyword>
<feature type="domain" description="C2H2-type" evidence="12">
    <location>
        <begin position="470"/>
        <end position="497"/>
    </location>
</feature>
<feature type="region of interest" description="Disordered" evidence="10">
    <location>
        <begin position="128"/>
        <end position="178"/>
    </location>
</feature>
<feature type="domain" description="C2H2-type" evidence="12">
    <location>
        <begin position="386"/>
        <end position="413"/>
    </location>
</feature>